<dbReference type="SUPFAM" id="SSF56801">
    <property type="entry name" value="Acetyl-CoA synthetase-like"/>
    <property type="match status" value="2"/>
</dbReference>
<dbReference type="GO" id="GO:0043041">
    <property type="term" value="P:amino acid activation for nonribosomal peptide biosynthetic process"/>
    <property type="evidence" value="ECO:0007669"/>
    <property type="project" value="TreeGrafter"/>
</dbReference>
<dbReference type="InterPro" id="IPR010071">
    <property type="entry name" value="AA_adenyl_dom"/>
</dbReference>
<dbReference type="PANTHER" id="PTHR45527:SF1">
    <property type="entry name" value="FATTY ACID SYNTHASE"/>
    <property type="match status" value="1"/>
</dbReference>
<dbReference type="PROSITE" id="PS00455">
    <property type="entry name" value="AMP_BINDING"/>
    <property type="match status" value="2"/>
</dbReference>
<dbReference type="Pfam" id="PF00668">
    <property type="entry name" value="Condensation"/>
    <property type="match status" value="1"/>
</dbReference>
<comment type="caution">
    <text evidence="6">The sequence shown here is derived from an EMBL/GenBank/DDBJ whole genome shotgun (WGS) entry which is preliminary data.</text>
</comment>
<dbReference type="GO" id="GO:0005737">
    <property type="term" value="C:cytoplasm"/>
    <property type="evidence" value="ECO:0007669"/>
    <property type="project" value="TreeGrafter"/>
</dbReference>
<dbReference type="SMART" id="SM00823">
    <property type="entry name" value="PKS_PP"/>
    <property type="match status" value="2"/>
</dbReference>
<dbReference type="EMBL" id="BJML01000009">
    <property type="protein sequence ID" value="GEB46801.1"/>
    <property type="molecule type" value="Genomic_DNA"/>
</dbReference>
<dbReference type="InterPro" id="IPR001242">
    <property type="entry name" value="Condensation_dom"/>
</dbReference>
<dbReference type="Gene3D" id="3.40.50.12780">
    <property type="entry name" value="N-terminal domain of ligase-like"/>
    <property type="match status" value="2"/>
</dbReference>
<name>A0A4Y3QNU7_MICTE</name>
<sequence>MTVDAPARPSLDRPDDAVALTPAQRAVWVASEVDPDSATDFHLGWTTRFSSAHDPGRLAQAVARVLRGEPRLSRTVVADGDEPRWVACDPFEAPAVVDLRGENQPDAAVAARVDGLRVEVALGAGRLLHRHEILIVPDGYVWAQAYHHVLVDGRSIRELTRRVLAVLRDPDAAPPASRSAEAPESLRAGDAGRSGARPADTPRSDAEAVVAAVSRAESLIERPARGIRSIAVELDPDLVDSLPGLADRCGLSVGRTVAGLIAAYTATVRGPGAHAVRLAVAAPGDPHVVEMRSAVVPLQPAADGDATIEAYLRSFDEALSAQRPHLGADPGAVADALRTRFGSPTLVVPGINVMLGPDPGDGIARSTWVGPSTDLDIVAEGEIARRALRLVVRGRADDLELAAHASGLAAFLASAVAAPDRALSAHRIVDEPERALLLATRNDTGRCLSDADVVDMVFARARNAPSAVAVADGDRHIDYRTLLGAATRIARTLRDDFGAAPETIFAIDMHRSAEMVAAILGILLSGAAFVPLDPAWPHRRRASVVADAGARAVLVGPGAGEPTGLRTHAVDLAQIEPAADLVPRDPESLAYVIFTSGSTGTPKGAMIRHGAIASRMRWQIERVLGFGADDASLFKAPLSFDISINEVLLPLCSGGTVVVARDGEEREPERLLQLISQHGVTFTYLVASMLDALLDSDALTTAPRLEGLRHVWCGGELLTPELFARFRRHLPHATMYHGYGPAEATIGVSHIVYRGDGVRSTTSIGRPNPGCRLYVLDRALRPVPAGMGGELYVAGDLLGRGYVNAPALTASRFVANPFHDPRDPASTPRLYRTGDRARWNRDELEFLGRTDNQVKIGGMRVELEEIERAIAAAPGVRACVVVVRGARVHAYVVPKAGAAPERVEVSARERAIATLPRHMVPAWVTALDALPTTANGKVDRAALPEPVSQAVSPGALDAAQRPVAEQMAAVLGVDPAQIGPDTGFFTLGGDSLAAVRLANRLSRAAQRTVPTRAVFDHPTVAELTRFVENADAAAARPRATGAADRAARLPATPGQRRMWLASQLDTTSATYTVPLAFLFPREPDRSALRGALADTTRRHPALRTLLSPGPDALVADRLAADDPRAHPGVEDVVDVDAFLRRPFDLASAIPIRVGLSPRDDGWLLVIALHHSAVDEASEPVLLQTLSESMRARCAGTVPVWAEVDAVVEEPSGESAAEALARLTPLPDRADVPGWSVTTAGFGRAGATRACVLTGTSAAAVRDRARGGTVFELAVRAVATAVERLGGPADLLIASPVARTTPDDGIVGCHITTTLFAARRGTDLRPQIVAALDTRADVADLVAAAPELRDRAAPRIMVVHQSRRLDRLELGGVEGSRMPISTGTAKFDATITVAEVGDDLAVELEYATDALAGDEAERFLRQVRAALEGVDAVDTVSPALLEGGRAIDAGRDRTLVDLIARGVSDEARRIAGTLAARGIGPGSVVGVCAVRGSAQVDLVHGIVLAGAAYVPIDPAWPAARREAVVADAGAHLVLEAVPDRAAPTAPPLAPRPDDAAYVLFTSGSTGRPKGVVVSHRAIVNRLLAAPGLHGIGPDDVILYKTPFTFDVSVWELFLPAVVGVRQAVAPPDAHRDPAAIATAIVAERASVVHFVPSVLAAFLEHLSGARETAAAVARSLRVIVCSGEALTAHHLRGLAELLPGVRVDNLYGPTEAAVDVTAALDVTVDRPIGIGLPLVGVACRILDATLQPVVPGAVGDLYLCGVQLARGYANRPSLTAERFVADPFAAGARMYDTGDRVRQRPDGAIDYLGRRDQQVKVGGQRIELGDVEAALVSAPGVEAAAAFVVGSTLVAVYVGTATPEAVRAHAGGVVPAALVPARLTAVAGLPLTPHGKLDRAALPQLDRAPAAVGGRAPAGTTEVALAAAFAAALGASTVPADADFFALGGDSISAIAVVTAAQRRGIPVSVVDLFETRTVEGLAARCAPPTESVTARPVPLPPSLAAARTDGLDVDTMTVSVPLQTVEAEAARRALTSVVATRPELRVRLDRSRARLWRAFQVDRVPPGDGVDLAQGRLVAVEIADGAPRLVVHRMALPADAEQGARRLAAEVCDVARTGTAGADAVRADAVRAGEGRA</sequence>
<dbReference type="Proteomes" id="UP000319525">
    <property type="component" value="Unassembled WGS sequence"/>
</dbReference>
<dbReference type="InterPro" id="IPR000873">
    <property type="entry name" value="AMP-dep_synth/lig_dom"/>
</dbReference>
<dbReference type="InterPro" id="IPR006162">
    <property type="entry name" value="Ppantetheine_attach_site"/>
</dbReference>
<reference evidence="6 7" key="1">
    <citation type="submission" date="2019-06" db="EMBL/GenBank/DDBJ databases">
        <title>Whole genome shotgun sequence of Microbacterium testaceum NBRC 12675.</title>
        <authorList>
            <person name="Hosoyama A."/>
            <person name="Uohara A."/>
            <person name="Ohji S."/>
            <person name="Ichikawa N."/>
        </authorList>
    </citation>
    <scope>NUCLEOTIDE SEQUENCE [LARGE SCALE GENOMIC DNA]</scope>
    <source>
        <strain evidence="6 7">NBRC 12675</strain>
    </source>
</reference>
<evidence type="ECO:0000256" key="1">
    <source>
        <dbReference type="ARBA" id="ARBA00001957"/>
    </source>
</evidence>
<dbReference type="InterPro" id="IPR020806">
    <property type="entry name" value="PKS_PP-bd"/>
</dbReference>
<dbReference type="GeneID" id="57145430"/>
<feature type="region of interest" description="Disordered" evidence="4">
    <location>
        <begin position="172"/>
        <end position="206"/>
    </location>
</feature>
<dbReference type="SUPFAM" id="SSF52777">
    <property type="entry name" value="CoA-dependent acyltransferases"/>
    <property type="match status" value="4"/>
</dbReference>
<dbReference type="SUPFAM" id="SSF47336">
    <property type="entry name" value="ACP-like"/>
    <property type="match status" value="2"/>
</dbReference>
<dbReference type="InterPro" id="IPR029058">
    <property type="entry name" value="AB_hydrolase_fold"/>
</dbReference>
<evidence type="ECO:0000259" key="5">
    <source>
        <dbReference type="PROSITE" id="PS50075"/>
    </source>
</evidence>
<evidence type="ECO:0000313" key="7">
    <source>
        <dbReference type="Proteomes" id="UP000319525"/>
    </source>
</evidence>
<keyword evidence="2" id="KW-0596">Phosphopantetheine</keyword>
<dbReference type="InterPro" id="IPR042099">
    <property type="entry name" value="ANL_N_sf"/>
</dbReference>
<dbReference type="Gene3D" id="1.10.1200.10">
    <property type="entry name" value="ACP-like"/>
    <property type="match status" value="1"/>
</dbReference>
<protein>
    <recommendedName>
        <fullName evidence="5">Carrier domain-containing protein</fullName>
    </recommendedName>
</protein>
<keyword evidence="3" id="KW-0597">Phosphoprotein</keyword>
<dbReference type="PANTHER" id="PTHR45527">
    <property type="entry name" value="NONRIBOSOMAL PEPTIDE SYNTHETASE"/>
    <property type="match status" value="1"/>
</dbReference>
<dbReference type="PROSITE" id="PS00012">
    <property type="entry name" value="PHOSPHOPANTETHEINE"/>
    <property type="match status" value="2"/>
</dbReference>
<dbReference type="Gene3D" id="3.30.300.30">
    <property type="match status" value="2"/>
</dbReference>
<gene>
    <name evidence="6" type="ORF">MTE01_27460</name>
</gene>
<dbReference type="Gene3D" id="3.40.50.1820">
    <property type="entry name" value="alpha/beta hydrolase"/>
    <property type="match status" value="1"/>
</dbReference>
<proteinExistence type="predicted"/>
<dbReference type="InterPro" id="IPR009081">
    <property type="entry name" value="PP-bd_ACP"/>
</dbReference>
<dbReference type="InterPro" id="IPR036736">
    <property type="entry name" value="ACP-like_sf"/>
</dbReference>
<accession>A0A4Y3QNU7</accession>
<dbReference type="GO" id="GO:0008610">
    <property type="term" value="P:lipid biosynthetic process"/>
    <property type="evidence" value="ECO:0007669"/>
    <property type="project" value="UniProtKB-ARBA"/>
</dbReference>
<dbReference type="Pfam" id="PF13193">
    <property type="entry name" value="AMP-binding_C"/>
    <property type="match status" value="1"/>
</dbReference>
<dbReference type="InterPro" id="IPR045851">
    <property type="entry name" value="AMP-bd_C_sf"/>
</dbReference>
<dbReference type="SMART" id="SM01294">
    <property type="entry name" value="PKS_PP_betabranch"/>
    <property type="match status" value="1"/>
</dbReference>
<feature type="compositionally biased region" description="Low complexity" evidence="4">
    <location>
        <begin position="174"/>
        <end position="188"/>
    </location>
</feature>
<dbReference type="Pfam" id="PF00501">
    <property type="entry name" value="AMP-binding"/>
    <property type="match status" value="2"/>
</dbReference>
<dbReference type="OrthoDB" id="2472181at2"/>
<evidence type="ECO:0000256" key="2">
    <source>
        <dbReference type="ARBA" id="ARBA00022450"/>
    </source>
</evidence>
<dbReference type="PROSITE" id="PS50075">
    <property type="entry name" value="CARRIER"/>
    <property type="match status" value="2"/>
</dbReference>
<feature type="domain" description="Carrier" evidence="5">
    <location>
        <begin position="1911"/>
        <end position="1985"/>
    </location>
</feature>
<evidence type="ECO:0000256" key="4">
    <source>
        <dbReference type="SAM" id="MobiDB-lite"/>
    </source>
</evidence>
<dbReference type="GO" id="GO:0003824">
    <property type="term" value="F:catalytic activity"/>
    <property type="evidence" value="ECO:0007669"/>
    <property type="project" value="InterPro"/>
</dbReference>
<evidence type="ECO:0000256" key="3">
    <source>
        <dbReference type="ARBA" id="ARBA00022553"/>
    </source>
</evidence>
<dbReference type="GO" id="GO:0044550">
    <property type="term" value="P:secondary metabolite biosynthetic process"/>
    <property type="evidence" value="ECO:0007669"/>
    <property type="project" value="TreeGrafter"/>
</dbReference>
<dbReference type="GO" id="GO:0031177">
    <property type="term" value="F:phosphopantetheine binding"/>
    <property type="evidence" value="ECO:0007669"/>
    <property type="project" value="InterPro"/>
</dbReference>
<feature type="domain" description="Carrier" evidence="5">
    <location>
        <begin position="957"/>
        <end position="1031"/>
    </location>
</feature>
<dbReference type="Gene3D" id="3.30.559.30">
    <property type="entry name" value="Nonribosomal peptide synthetase, condensation domain"/>
    <property type="match status" value="2"/>
</dbReference>
<dbReference type="InterPro" id="IPR023213">
    <property type="entry name" value="CAT-like_dom_sf"/>
</dbReference>
<dbReference type="InterPro" id="IPR025110">
    <property type="entry name" value="AMP-bd_C"/>
</dbReference>
<dbReference type="RefSeq" id="WP_141378067.1">
    <property type="nucleotide sequence ID" value="NZ_BJML01000009.1"/>
</dbReference>
<dbReference type="InterPro" id="IPR020845">
    <property type="entry name" value="AMP-binding_CS"/>
</dbReference>
<dbReference type="Pfam" id="PF00550">
    <property type="entry name" value="PP-binding"/>
    <property type="match status" value="2"/>
</dbReference>
<comment type="cofactor">
    <cofactor evidence="1">
        <name>pantetheine 4'-phosphate</name>
        <dbReference type="ChEBI" id="CHEBI:47942"/>
    </cofactor>
</comment>
<evidence type="ECO:0000313" key="6">
    <source>
        <dbReference type="EMBL" id="GEB46801.1"/>
    </source>
</evidence>
<dbReference type="CDD" id="cd05930">
    <property type="entry name" value="A_NRPS"/>
    <property type="match status" value="1"/>
</dbReference>
<dbReference type="NCBIfam" id="TIGR01733">
    <property type="entry name" value="AA-adenyl-dom"/>
    <property type="match status" value="2"/>
</dbReference>
<dbReference type="Gene3D" id="3.30.559.10">
    <property type="entry name" value="Chloramphenicol acetyltransferase-like domain"/>
    <property type="match status" value="2"/>
</dbReference>
<organism evidence="6 7">
    <name type="scientific">Microbacterium testaceum</name>
    <name type="common">Aureobacterium testaceum</name>
    <name type="synonym">Brevibacterium testaceum</name>
    <dbReference type="NCBI Taxonomy" id="2033"/>
    <lineage>
        <taxon>Bacteria</taxon>
        <taxon>Bacillati</taxon>
        <taxon>Actinomycetota</taxon>
        <taxon>Actinomycetes</taxon>
        <taxon>Micrococcales</taxon>
        <taxon>Microbacteriaceae</taxon>
        <taxon>Microbacterium</taxon>
    </lineage>
</organism>